<evidence type="ECO:0000313" key="7">
    <source>
        <dbReference type="Proteomes" id="UP001602245"/>
    </source>
</evidence>
<comment type="catalytic activity">
    <reaction evidence="3 4">
        <text>[thioredoxin]-disulfide + L-methionine + H2O = L-methionine (S)-S-oxide + [thioredoxin]-dithiol</text>
        <dbReference type="Rhea" id="RHEA:19993"/>
        <dbReference type="Rhea" id="RHEA-COMP:10698"/>
        <dbReference type="Rhea" id="RHEA-COMP:10700"/>
        <dbReference type="ChEBI" id="CHEBI:15377"/>
        <dbReference type="ChEBI" id="CHEBI:29950"/>
        <dbReference type="ChEBI" id="CHEBI:50058"/>
        <dbReference type="ChEBI" id="CHEBI:57844"/>
        <dbReference type="ChEBI" id="CHEBI:58772"/>
        <dbReference type="EC" id="1.8.4.11"/>
    </reaction>
</comment>
<dbReference type="EMBL" id="JBIAZU010000003">
    <property type="protein sequence ID" value="MFF5291432.1"/>
    <property type="molecule type" value="Genomic_DNA"/>
</dbReference>
<comment type="function">
    <text evidence="4">Has an important function as a repair enzyme for proteins that have been inactivated by oxidation. Catalyzes the reversible oxidation-reduction of methionine sulfoxide in proteins to methionine.</text>
</comment>
<sequence length="220" mass="24375">MFLRYKKLELPTPDQALPGRLLEMPVAAKHVVLGTPMKGPWPEGYEVAVFGMGCFWGAERIFWRLPGVYSTAAGYAGGFTTNPTYEEACSGSTGHAEVVQVVYDPSKIAYEDLLKAFWENHDPTQGMRQGNDVGTQYRSAIYTTSDDQLRIARDSEQAFQPVVTKAGHGDITTEIKPLTTFFYAEDYHQQYLSDAKNPYGYCNHGPNGMTCPVGVARVAE</sequence>
<dbReference type="NCBIfam" id="TIGR00401">
    <property type="entry name" value="msrA"/>
    <property type="match status" value="1"/>
</dbReference>
<dbReference type="EC" id="1.8.4.11" evidence="4"/>
<keyword evidence="1 4" id="KW-0560">Oxidoreductase</keyword>
<evidence type="ECO:0000259" key="5">
    <source>
        <dbReference type="Pfam" id="PF01625"/>
    </source>
</evidence>
<comment type="catalytic activity">
    <reaction evidence="2 4">
        <text>L-methionyl-[protein] + [thioredoxin]-disulfide + H2O = L-methionyl-(S)-S-oxide-[protein] + [thioredoxin]-dithiol</text>
        <dbReference type="Rhea" id="RHEA:14217"/>
        <dbReference type="Rhea" id="RHEA-COMP:10698"/>
        <dbReference type="Rhea" id="RHEA-COMP:10700"/>
        <dbReference type="Rhea" id="RHEA-COMP:12313"/>
        <dbReference type="Rhea" id="RHEA-COMP:12315"/>
        <dbReference type="ChEBI" id="CHEBI:15377"/>
        <dbReference type="ChEBI" id="CHEBI:16044"/>
        <dbReference type="ChEBI" id="CHEBI:29950"/>
        <dbReference type="ChEBI" id="CHEBI:44120"/>
        <dbReference type="ChEBI" id="CHEBI:50058"/>
        <dbReference type="EC" id="1.8.4.11"/>
    </reaction>
</comment>
<comment type="caution">
    <text evidence="6">The sequence shown here is derived from an EMBL/GenBank/DDBJ whole genome shotgun (WGS) entry which is preliminary data.</text>
</comment>
<keyword evidence="7" id="KW-1185">Reference proteome</keyword>
<dbReference type="HAMAP" id="MF_01401">
    <property type="entry name" value="MsrA"/>
    <property type="match status" value="1"/>
</dbReference>
<feature type="active site" evidence="4">
    <location>
        <position position="54"/>
    </location>
</feature>
<dbReference type="Proteomes" id="UP001602245">
    <property type="component" value="Unassembled WGS sequence"/>
</dbReference>
<dbReference type="PANTHER" id="PTHR42799:SF2">
    <property type="entry name" value="MITOCHONDRIAL PEPTIDE METHIONINE SULFOXIDE REDUCTASE"/>
    <property type="match status" value="1"/>
</dbReference>
<comment type="similarity">
    <text evidence="4">Belongs to the MsrA Met sulfoxide reductase family.</text>
</comment>
<dbReference type="RefSeq" id="WP_026206719.1">
    <property type="nucleotide sequence ID" value="NZ_JBIAZU010000003.1"/>
</dbReference>
<name>A0ABW6WDQ2_9ACTN</name>
<dbReference type="InterPro" id="IPR050162">
    <property type="entry name" value="MsrA_MetSO_reductase"/>
</dbReference>
<feature type="domain" description="Peptide methionine sulphoxide reductase MsrA" evidence="5">
    <location>
        <begin position="48"/>
        <end position="202"/>
    </location>
</feature>
<protein>
    <recommendedName>
        <fullName evidence="4">Peptide methionine sulfoxide reductase MsrA</fullName>
        <shortName evidence="4">Protein-methionine-S-oxide reductase</shortName>
        <ecNumber evidence="4">1.8.4.11</ecNumber>
    </recommendedName>
    <alternativeName>
        <fullName evidence="4">Peptide-methionine (S)-S-oxide reductase</fullName>
        <shortName evidence="4">Peptide Met(O) reductase</shortName>
    </alternativeName>
</protein>
<evidence type="ECO:0000256" key="4">
    <source>
        <dbReference type="HAMAP-Rule" id="MF_01401"/>
    </source>
</evidence>
<dbReference type="InterPro" id="IPR002569">
    <property type="entry name" value="Met_Sox_Rdtase_MsrA_dom"/>
</dbReference>
<gene>
    <name evidence="4 6" type="primary">msrA</name>
    <name evidence="6" type="ORF">ACFY35_18475</name>
</gene>
<evidence type="ECO:0000313" key="6">
    <source>
        <dbReference type="EMBL" id="MFF5291432.1"/>
    </source>
</evidence>
<accession>A0ABW6WDQ2</accession>
<organism evidence="6 7">
    <name type="scientific">Paractinoplanes globisporus</name>
    <dbReference type="NCBI Taxonomy" id="113565"/>
    <lineage>
        <taxon>Bacteria</taxon>
        <taxon>Bacillati</taxon>
        <taxon>Actinomycetota</taxon>
        <taxon>Actinomycetes</taxon>
        <taxon>Micromonosporales</taxon>
        <taxon>Micromonosporaceae</taxon>
        <taxon>Paractinoplanes</taxon>
    </lineage>
</organism>
<evidence type="ECO:0000256" key="2">
    <source>
        <dbReference type="ARBA" id="ARBA00047806"/>
    </source>
</evidence>
<reference evidence="6 7" key="1">
    <citation type="submission" date="2024-10" db="EMBL/GenBank/DDBJ databases">
        <title>The Natural Products Discovery Center: Release of the First 8490 Sequenced Strains for Exploring Actinobacteria Biosynthetic Diversity.</title>
        <authorList>
            <person name="Kalkreuter E."/>
            <person name="Kautsar S.A."/>
            <person name="Yang D."/>
            <person name="Bader C.D."/>
            <person name="Teijaro C.N."/>
            <person name="Fluegel L."/>
            <person name="Davis C.M."/>
            <person name="Simpson J.R."/>
            <person name="Lauterbach L."/>
            <person name="Steele A.D."/>
            <person name="Gui C."/>
            <person name="Meng S."/>
            <person name="Li G."/>
            <person name="Viehrig K."/>
            <person name="Ye F."/>
            <person name="Su P."/>
            <person name="Kiefer A.F."/>
            <person name="Nichols A."/>
            <person name="Cepeda A.J."/>
            <person name="Yan W."/>
            <person name="Fan B."/>
            <person name="Jiang Y."/>
            <person name="Adhikari A."/>
            <person name="Zheng C.-J."/>
            <person name="Schuster L."/>
            <person name="Cowan T.M."/>
            <person name="Smanski M.J."/>
            <person name="Chevrette M.G."/>
            <person name="De Carvalho L.P.S."/>
            <person name="Shen B."/>
        </authorList>
    </citation>
    <scope>NUCLEOTIDE SEQUENCE [LARGE SCALE GENOMIC DNA]</scope>
    <source>
        <strain evidence="6 7">NPDC000087</strain>
    </source>
</reference>
<evidence type="ECO:0000256" key="1">
    <source>
        <dbReference type="ARBA" id="ARBA00023002"/>
    </source>
</evidence>
<dbReference type="GO" id="GO:0008113">
    <property type="term" value="F:peptide-methionine (S)-S-oxide reductase activity"/>
    <property type="evidence" value="ECO:0007669"/>
    <property type="project" value="UniProtKB-EC"/>
</dbReference>
<dbReference type="PANTHER" id="PTHR42799">
    <property type="entry name" value="MITOCHONDRIAL PEPTIDE METHIONINE SULFOXIDE REDUCTASE"/>
    <property type="match status" value="1"/>
</dbReference>
<dbReference type="SUPFAM" id="SSF55068">
    <property type="entry name" value="Peptide methionine sulfoxide reductase"/>
    <property type="match status" value="1"/>
</dbReference>
<evidence type="ECO:0000256" key="3">
    <source>
        <dbReference type="ARBA" id="ARBA00048782"/>
    </source>
</evidence>
<dbReference type="Pfam" id="PF01625">
    <property type="entry name" value="PMSR"/>
    <property type="match status" value="1"/>
</dbReference>
<proteinExistence type="inferred from homology"/>
<dbReference type="Gene3D" id="3.30.1060.10">
    <property type="entry name" value="Peptide methionine sulphoxide reductase MsrA"/>
    <property type="match status" value="1"/>
</dbReference>
<dbReference type="InterPro" id="IPR036509">
    <property type="entry name" value="Met_Sox_Rdtase_MsrA_sf"/>
</dbReference>